<keyword evidence="3" id="KW-0732">Signal</keyword>
<evidence type="ECO:0000256" key="1">
    <source>
        <dbReference type="SAM" id="MobiDB-lite"/>
    </source>
</evidence>
<feature type="compositionally biased region" description="Low complexity" evidence="1">
    <location>
        <begin position="277"/>
        <end position="289"/>
    </location>
</feature>
<feature type="signal peptide" evidence="3">
    <location>
        <begin position="1"/>
        <end position="22"/>
    </location>
</feature>
<dbReference type="AlphaFoldDB" id="A0A857J0Y1"/>
<accession>A0A857J0Y1</accession>
<feature type="region of interest" description="Disordered" evidence="1">
    <location>
        <begin position="231"/>
        <end position="255"/>
    </location>
</feature>
<evidence type="ECO:0000256" key="2">
    <source>
        <dbReference type="SAM" id="Phobius"/>
    </source>
</evidence>
<dbReference type="Proteomes" id="UP000464787">
    <property type="component" value="Chromosome"/>
</dbReference>
<keyword evidence="5" id="KW-1185">Reference proteome</keyword>
<dbReference type="RefSeq" id="WP_160550270.1">
    <property type="nucleotide sequence ID" value="NZ_CP047650.1"/>
</dbReference>
<dbReference type="KEGG" id="xyk:GT347_01335"/>
<evidence type="ECO:0000256" key="3">
    <source>
        <dbReference type="SAM" id="SignalP"/>
    </source>
</evidence>
<dbReference type="EMBL" id="CP047650">
    <property type="protein sequence ID" value="QHI96752.1"/>
    <property type="molecule type" value="Genomic_DNA"/>
</dbReference>
<keyword evidence="2" id="KW-0472">Membrane</keyword>
<sequence length="500" mass="50764">MAHFFRLIVGLMLALVGASSFASIPMETVYNAAEYGYSSVKGTPDATCADWIANVNARQYGESYWTKDGAATTTSCPYSKQYAPDPNYPAYHSFVYLYASSACPANSTSDGAGGCLCNAGYAEKGNACVVQPSVVSCQPPNVMVGDECMTPARAYCTENAGSTDVSREVVTATAVQPSSICVPTIYEGAYGCTATWERNFGAKGDDGKWYNRGTATLAKAVVMCNLIDGATGTDPTGTTPETAAPTGTKAECPNGQPGTVNGTTVCVPYPTKNGVVTDSGGTTTTTNPDGSKEEATKTNSVSCNSAGICSITTITTTVTTAVNGTTSTQQSTSAQQTTKAAYCATSMGKSDSACSGTVSPGGGSGYGDGPGDGTFSGSCSTDFQCSGDAIQCATARATWKTYCEASTLNDAAKAGIAAAMAKAGINQSSALDAGMVNLSPSGFDTSDALGGASCQIDKTVRVMGATVVLPLASVCPYLQYAGMAFVAVALLAGALIVFKT</sequence>
<organism evidence="4 5">
    <name type="scientific">Xylophilus rhododendri</name>
    <dbReference type="NCBI Taxonomy" id="2697032"/>
    <lineage>
        <taxon>Bacteria</taxon>
        <taxon>Pseudomonadati</taxon>
        <taxon>Pseudomonadota</taxon>
        <taxon>Betaproteobacteria</taxon>
        <taxon>Burkholderiales</taxon>
        <taxon>Xylophilus</taxon>
    </lineage>
</organism>
<evidence type="ECO:0000313" key="4">
    <source>
        <dbReference type="EMBL" id="QHI96752.1"/>
    </source>
</evidence>
<keyword evidence="2" id="KW-1133">Transmembrane helix</keyword>
<protein>
    <submittedName>
        <fullName evidence="4">Uncharacterized protein</fullName>
    </submittedName>
</protein>
<proteinExistence type="predicted"/>
<keyword evidence="2" id="KW-0812">Transmembrane</keyword>
<name>A0A857J0Y1_9BURK</name>
<feature type="region of interest" description="Disordered" evidence="1">
    <location>
        <begin position="277"/>
        <end position="297"/>
    </location>
</feature>
<gene>
    <name evidence="4" type="ORF">GT347_01335</name>
</gene>
<feature type="chain" id="PRO_5032839311" evidence="3">
    <location>
        <begin position="23"/>
        <end position="500"/>
    </location>
</feature>
<reference evidence="4 5" key="1">
    <citation type="submission" date="2020-01" db="EMBL/GenBank/DDBJ databases">
        <title>Genome sequencing of strain KACC 21265.</title>
        <authorList>
            <person name="Heo J."/>
            <person name="Kim S.-J."/>
            <person name="Kim J.-S."/>
            <person name="Hong S.-B."/>
            <person name="Kwon S.-W."/>
        </authorList>
    </citation>
    <scope>NUCLEOTIDE SEQUENCE [LARGE SCALE GENOMIC DNA]</scope>
    <source>
        <strain evidence="4 5">KACC 21265</strain>
    </source>
</reference>
<feature type="transmembrane region" description="Helical" evidence="2">
    <location>
        <begin position="477"/>
        <end position="498"/>
    </location>
</feature>
<evidence type="ECO:0000313" key="5">
    <source>
        <dbReference type="Proteomes" id="UP000464787"/>
    </source>
</evidence>
<feature type="compositionally biased region" description="Low complexity" evidence="1">
    <location>
        <begin position="231"/>
        <end position="248"/>
    </location>
</feature>